<protein>
    <recommendedName>
        <fullName evidence="2">Subtelomeric hrmA-associated cluster protein AFUB-079030/YDR124W-like helical bundle domain-containing protein</fullName>
    </recommendedName>
</protein>
<evidence type="ECO:0000259" key="2">
    <source>
        <dbReference type="Pfam" id="PF11001"/>
    </source>
</evidence>
<accession>A0AAN6RP66</accession>
<keyword evidence="4" id="KW-1185">Reference proteome</keyword>
<dbReference type="Pfam" id="PF11001">
    <property type="entry name" value="AFUB_07903_YDR124W_hel"/>
    <property type="match status" value="1"/>
</dbReference>
<feature type="domain" description="Subtelomeric hrmA-associated cluster protein AFUB-079030/YDR124W-like helical bundle" evidence="2">
    <location>
        <begin position="35"/>
        <end position="160"/>
    </location>
</feature>
<dbReference type="PANTHER" id="PTHR36102:SF1">
    <property type="entry name" value="YDR124W-LIKE HELICAL BUNDLE DOMAIN-CONTAINING PROTEIN"/>
    <property type="match status" value="1"/>
</dbReference>
<dbReference type="Proteomes" id="UP001303889">
    <property type="component" value="Unassembled WGS sequence"/>
</dbReference>
<evidence type="ECO:0000313" key="4">
    <source>
        <dbReference type="Proteomes" id="UP001303889"/>
    </source>
</evidence>
<proteinExistence type="predicted"/>
<dbReference type="PANTHER" id="PTHR36102">
    <property type="entry name" value="CHROMOSOME 10, WHOLE GENOME SHOTGUN SEQUENCE"/>
    <property type="match status" value="1"/>
</dbReference>
<name>A0AAN6RP66_9PEZI</name>
<dbReference type="EMBL" id="MU856191">
    <property type="protein sequence ID" value="KAK3897348.1"/>
    <property type="molecule type" value="Genomic_DNA"/>
</dbReference>
<gene>
    <name evidence="3" type="ORF">C8A05DRAFT_19868</name>
</gene>
<organism evidence="3 4">
    <name type="scientific">Staphylotrichum tortipilum</name>
    <dbReference type="NCBI Taxonomy" id="2831512"/>
    <lineage>
        <taxon>Eukaryota</taxon>
        <taxon>Fungi</taxon>
        <taxon>Dikarya</taxon>
        <taxon>Ascomycota</taxon>
        <taxon>Pezizomycotina</taxon>
        <taxon>Sordariomycetes</taxon>
        <taxon>Sordariomycetidae</taxon>
        <taxon>Sordariales</taxon>
        <taxon>Chaetomiaceae</taxon>
        <taxon>Staphylotrichum</taxon>
    </lineage>
</organism>
<sequence length="198" mass="22737">MPEPRPRKRRQSPANDHNLNNAAPVFTTLVKVLAITDSDAVRNFYTRRFECIQQQTCRVIAKDFIKVLCPKKQASNPHTKGDSSAPAWWPKEKVQHVEPDHLTRLPPTDLQLQKIRSLAVTVACLEIVAMCSLEAFFGNEIDPKYKKKKVITRELFRVANMEARYKSNKIGQVFICCYPATRCNVEFVRDADQLHVSR</sequence>
<comment type="caution">
    <text evidence="3">The sequence shown here is derived from an EMBL/GenBank/DDBJ whole genome shotgun (WGS) entry which is preliminary data.</text>
</comment>
<evidence type="ECO:0000256" key="1">
    <source>
        <dbReference type="SAM" id="MobiDB-lite"/>
    </source>
</evidence>
<reference evidence="3" key="2">
    <citation type="submission" date="2023-05" db="EMBL/GenBank/DDBJ databases">
        <authorList>
            <consortium name="Lawrence Berkeley National Laboratory"/>
            <person name="Steindorff A."/>
            <person name="Hensen N."/>
            <person name="Bonometti L."/>
            <person name="Westerberg I."/>
            <person name="Brannstrom I.O."/>
            <person name="Guillou S."/>
            <person name="Cros-Aarteil S."/>
            <person name="Calhoun S."/>
            <person name="Haridas S."/>
            <person name="Kuo A."/>
            <person name="Mondo S."/>
            <person name="Pangilinan J."/>
            <person name="Riley R."/>
            <person name="Labutti K."/>
            <person name="Andreopoulos B."/>
            <person name="Lipzen A."/>
            <person name="Chen C."/>
            <person name="Yanf M."/>
            <person name="Daum C."/>
            <person name="Ng V."/>
            <person name="Clum A."/>
            <person name="Ohm R."/>
            <person name="Martin F."/>
            <person name="Silar P."/>
            <person name="Natvig D."/>
            <person name="Lalanne C."/>
            <person name="Gautier V."/>
            <person name="Ament-Velasquez S.L."/>
            <person name="Kruys A."/>
            <person name="Hutchinson M.I."/>
            <person name="Powell A.J."/>
            <person name="Barry K."/>
            <person name="Miller A.N."/>
            <person name="Grigoriev I.V."/>
            <person name="Debuchy R."/>
            <person name="Gladieux P."/>
            <person name="Thoren M.H."/>
            <person name="Johannesson H."/>
        </authorList>
    </citation>
    <scope>NUCLEOTIDE SEQUENCE</scope>
    <source>
        <strain evidence="3">CBS 103.79</strain>
    </source>
</reference>
<dbReference type="InterPro" id="IPR047092">
    <property type="entry name" value="AFUB_07903/YDR124W-like_hel"/>
</dbReference>
<feature type="region of interest" description="Disordered" evidence="1">
    <location>
        <begin position="1"/>
        <end position="20"/>
    </location>
</feature>
<dbReference type="AlphaFoldDB" id="A0AAN6RP66"/>
<feature type="compositionally biased region" description="Basic residues" evidence="1">
    <location>
        <begin position="1"/>
        <end position="11"/>
    </location>
</feature>
<reference evidence="3" key="1">
    <citation type="journal article" date="2023" name="Mol. Phylogenet. Evol.">
        <title>Genome-scale phylogeny and comparative genomics of the fungal order Sordariales.</title>
        <authorList>
            <person name="Hensen N."/>
            <person name="Bonometti L."/>
            <person name="Westerberg I."/>
            <person name="Brannstrom I.O."/>
            <person name="Guillou S."/>
            <person name="Cros-Aarteil S."/>
            <person name="Calhoun S."/>
            <person name="Haridas S."/>
            <person name="Kuo A."/>
            <person name="Mondo S."/>
            <person name="Pangilinan J."/>
            <person name="Riley R."/>
            <person name="LaButti K."/>
            <person name="Andreopoulos B."/>
            <person name="Lipzen A."/>
            <person name="Chen C."/>
            <person name="Yan M."/>
            <person name="Daum C."/>
            <person name="Ng V."/>
            <person name="Clum A."/>
            <person name="Steindorff A."/>
            <person name="Ohm R.A."/>
            <person name="Martin F."/>
            <person name="Silar P."/>
            <person name="Natvig D.O."/>
            <person name="Lalanne C."/>
            <person name="Gautier V."/>
            <person name="Ament-Velasquez S.L."/>
            <person name="Kruys A."/>
            <person name="Hutchinson M.I."/>
            <person name="Powell A.J."/>
            <person name="Barry K."/>
            <person name="Miller A.N."/>
            <person name="Grigoriev I.V."/>
            <person name="Debuchy R."/>
            <person name="Gladieux P."/>
            <person name="Hiltunen Thoren M."/>
            <person name="Johannesson H."/>
        </authorList>
    </citation>
    <scope>NUCLEOTIDE SEQUENCE</scope>
    <source>
        <strain evidence="3">CBS 103.79</strain>
    </source>
</reference>
<evidence type="ECO:0000313" key="3">
    <source>
        <dbReference type="EMBL" id="KAK3897348.1"/>
    </source>
</evidence>
<dbReference type="InterPro" id="IPR021264">
    <property type="entry name" value="AFUB_079030/YDR124W-like"/>
</dbReference>